<evidence type="ECO:0000256" key="8">
    <source>
        <dbReference type="ARBA" id="ARBA00022598"/>
    </source>
</evidence>
<comment type="function">
    <text evidence="1">Functions in two distinct reactions of the de novo folate biosynthetic pathway. Catalyzes the addition of a glutamate residue to dihydropteroate (7,8-dihydropteroate or H2Pte) to form dihydrofolate (7,8-dihydrofolate monoglutamate or H2Pte-Glu). Also catalyzes successive additions of L-glutamate to tetrahydrofolate or 10-formyltetrahydrofolate or 5,10-methylenetetrahydrofolate, leading to folylpolyglutamate derivatives.</text>
</comment>
<comment type="catalytic activity">
    <reaction evidence="19">
        <text>(6R)-5,10-methylenetetrahydrofolyl-(gamma-L-Glu)(n) + L-glutamate + ATP = (6R)-5,10-methylenetetrahydrofolyl-(gamma-L-Glu)(n+1) + ADP + phosphate + H(+)</text>
        <dbReference type="Rhea" id="RHEA:51912"/>
        <dbReference type="Rhea" id="RHEA-COMP:13257"/>
        <dbReference type="Rhea" id="RHEA-COMP:13258"/>
        <dbReference type="ChEBI" id="CHEBI:15378"/>
        <dbReference type="ChEBI" id="CHEBI:29985"/>
        <dbReference type="ChEBI" id="CHEBI:30616"/>
        <dbReference type="ChEBI" id="CHEBI:43474"/>
        <dbReference type="ChEBI" id="CHEBI:136572"/>
        <dbReference type="ChEBI" id="CHEBI:456216"/>
        <dbReference type="EC" id="6.3.2.17"/>
    </reaction>
</comment>
<evidence type="ECO:0000256" key="12">
    <source>
        <dbReference type="ARBA" id="ARBA00022842"/>
    </source>
</evidence>
<dbReference type="EC" id="6.3.2.12" evidence="5"/>
<dbReference type="InterPro" id="IPR001645">
    <property type="entry name" value="Folylpolyglutamate_synth"/>
</dbReference>
<protein>
    <recommendedName>
        <fullName evidence="7">Dihydrofolate synthase/folylpolyglutamate synthase</fullName>
        <ecNumber evidence="5">6.3.2.12</ecNumber>
        <ecNumber evidence="6">6.3.2.17</ecNumber>
    </recommendedName>
    <alternativeName>
        <fullName evidence="16">Folylpoly-gamma-glutamate synthetase-dihydrofolate synthetase</fullName>
    </alternativeName>
    <alternativeName>
        <fullName evidence="14">Folylpolyglutamate synthetase</fullName>
    </alternativeName>
    <alternativeName>
        <fullName evidence="15">Tetrahydrofolylpolyglutamate synthase</fullName>
    </alternativeName>
</protein>
<dbReference type="InterPro" id="IPR013221">
    <property type="entry name" value="Mur_ligase_cen"/>
</dbReference>
<dbReference type="Proteomes" id="UP001628220">
    <property type="component" value="Unassembled WGS sequence"/>
</dbReference>
<evidence type="ECO:0000256" key="17">
    <source>
        <dbReference type="ARBA" id="ARBA00047493"/>
    </source>
</evidence>
<dbReference type="PANTHER" id="PTHR11136:SF0">
    <property type="entry name" value="DIHYDROFOLATE SYNTHETASE-RELATED"/>
    <property type="match status" value="1"/>
</dbReference>
<dbReference type="RefSeq" id="WP_411915008.1">
    <property type="nucleotide sequence ID" value="NZ_BAAFSF010000001.1"/>
</dbReference>
<comment type="catalytic activity">
    <reaction evidence="17">
        <text>(6S)-5,6,7,8-tetrahydrofolyl-(gamma-L-Glu)(n) + L-glutamate + ATP = (6S)-5,6,7,8-tetrahydrofolyl-(gamma-L-Glu)(n+1) + ADP + phosphate + H(+)</text>
        <dbReference type="Rhea" id="RHEA:10580"/>
        <dbReference type="Rhea" id="RHEA-COMP:14738"/>
        <dbReference type="Rhea" id="RHEA-COMP:14740"/>
        <dbReference type="ChEBI" id="CHEBI:15378"/>
        <dbReference type="ChEBI" id="CHEBI:29985"/>
        <dbReference type="ChEBI" id="CHEBI:30616"/>
        <dbReference type="ChEBI" id="CHEBI:43474"/>
        <dbReference type="ChEBI" id="CHEBI:141005"/>
        <dbReference type="ChEBI" id="CHEBI:456216"/>
        <dbReference type="EC" id="6.3.2.17"/>
    </reaction>
</comment>
<gene>
    <name evidence="24" type="ORF">Tsumi_02980</name>
</gene>
<dbReference type="PIRSF" id="PIRSF001563">
    <property type="entry name" value="Folylpolyglu_synth"/>
    <property type="match status" value="1"/>
</dbReference>
<evidence type="ECO:0000256" key="1">
    <source>
        <dbReference type="ARBA" id="ARBA00002714"/>
    </source>
</evidence>
<evidence type="ECO:0000256" key="5">
    <source>
        <dbReference type="ARBA" id="ARBA00013023"/>
    </source>
</evidence>
<dbReference type="PROSITE" id="PS01012">
    <property type="entry name" value="FOLYLPOLYGLU_SYNT_2"/>
    <property type="match status" value="1"/>
</dbReference>
<evidence type="ECO:0000256" key="15">
    <source>
        <dbReference type="ARBA" id="ARBA00030592"/>
    </source>
</evidence>
<dbReference type="Pfam" id="PF08245">
    <property type="entry name" value="Mur_ligase_M"/>
    <property type="match status" value="1"/>
</dbReference>
<evidence type="ECO:0000256" key="11">
    <source>
        <dbReference type="ARBA" id="ARBA00022840"/>
    </source>
</evidence>
<evidence type="ECO:0000256" key="7">
    <source>
        <dbReference type="ARBA" id="ARBA00019357"/>
    </source>
</evidence>
<dbReference type="InterPro" id="IPR036615">
    <property type="entry name" value="Mur_ligase_C_dom_sf"/>
</dbReference>
<dbReference type="InterPro" id="IPR018109">
    <property type="entry name" value="Folylpolyglutamate_synth_CS"/>
</dbReference>
<evidence type="ECO:0000256" key="20">
    <source>
        <dbReference type="ARBA" id="ARBA00049161"/>
    </source>
</evidence>
<keyword evidence="13" id="KW-0289">Folate biosynthesis</keyword>
<dbReference type="InterPro" id="IPR004101">
    <property type="entry name" value="Mur_ligase_C"/>
</dbReference>
<keyword evidence="11 21" id="KW-0067">ATP-binding</keyword>
<dbReference type="PANTHER" id="PTHR11136">
    <property type="entry name" value="FOLYLPOLYGLUTAMATE SYNTHASE-RELATED"/>
    <property type="match status" value="1"/>
</dbReference>
<evidence type="ECO:0000259" key="22">
    <source>
        <dbReference type="Pfam" id="PF02875"/>
    </source>
</evidence>
<evidence type="ECO:0000256" key="10">
    <source>
        <dbReference type="ARBA" id="ARBA00022741"/>
    </source>
</evidence>
<dbReference type="SUPFAM" id="SSF53623">
    <property type="entry name" value="MurD-like peptide ligases, catalytic domain"/>
    <property type="match status" value="1"/>
</dbReference>
<name>A0ABQ0E0F4_9PORP</name>
<dbReference type="Gene3D" id="3.90.190.20">
    <property type="entry name" value="Mur ligase, C-terminal domain"/>
    <property type="match status" value="1"/>
</dbReference>
<comment type="caution">
    <text evidence="24">The sequence shown here is derived from an EMBL/GenBank/DDBJ whole genome shotgun (WGS) entry which is preliminary data.</text>
</comment>
<evidence type="ECO:0000256" key="14">
    <source>
        <dbReference type="ARBA" id="ARBA00030048"/>
    </source>
</evidence>
<dbReference type="NCBIfam" id="TIGR01499">
    <property type="entry name" value="folC"/>
    <property type="match status" value="1"/>
</dbReference>
<feature type="domain" description="Mur ligase C-terminal" evidence="22">
    <location>
        <begin position="296"/>
        <end position="413"/>
    </location>
</feature>
<dbReference type="Pfam" id="PF02875">
    <property type="entry name" value="Mur_ligase_C"/>
    <property type="match status" value="1"/>
</dbReference>
<sequence length="436" mass="48491">MTYRETIDFLFNVTPVFEKGDAGAYKPGLERMQSMAEEIGNPHVGQRYLHIAGTNGKGSVSSTLAAILTASGYRTGLFTSPHLIDFRERIRINGVPISEEEVVRFVERIKPLIERYQPSFFELTTLMALDYFARMKCDVVVMEVGMGGRLDCTNIITPLLSIITNVSMDHMQFLGNTLEAIAREKAGIFKQGVPALIGEAPERLRPLYESYTQIEKHYAEQSDEIESITDAPDGLLIETKRWGTLKGVLTGAVQHLNARTTLAAVDLLTDKHLLQIPRDAVAKGFAQVVSLTHLLGRWQRVASRPTVILDTGHNEGAITEVAQQLKQEPYEALHIVFGMMHDKDFAKVLRLLPQNATYYFSTPKTPRALSGEMLRQEALKAGLRGETYPTLTEAFRAARTAAKPTDLIYAGGSNYVVAEILSGFFPELIEENKTTK</sequence>
<dbReference type="SUPFAM" id="SSF53244">
    <property type="entry name" value="MurD-like peptide ligases, peptide-binding domain"/>
    <property type="match status" value="1"/>
</dbReference>
<evidence type="ECO:0000256" key="2">
    <source>
        <dbReference type="ARBA" id="ARBA00004799"/>
    </source>
</evidence>
<evidence type="ECO:0000256" key="18">
    <source>
        <dbReference type="ARBA" id="ARBA00047808"/>
    </source>
</evidence>
<evidence type="ECO:0000256" key="16">
    <source>
        <dbReference type="ARBA" id="ARBA00032510"/>
    </source>
</evidence>
<evidence type="ECO:0000256" key="13">
    <source>
        <dbReference type="ARBA" id="ARBA00022909"/>
    </source>
</evidence>
<evidence type="ECO:0000256" key="4">
    <source>
        <dbReference type="ARBA" id="ARBA00008276"/>
    </source>
</evidence>
<comment type="similarity">
    <text evidence="4 21">Belongs to the folylpolyglutamate synthase family.</text>
</comment>
<keyword evidence="9" id="KW-0479">Metal-binding</keyword>
<comment type="catalytic activity">
    <reaction evidence="18">
        <text>10-formyltetrahydrofolyl-(gamma-L-Glu)(n) + L-glutamate + ATP = 10-formyltetrahydrofolyl-(gamma-L-Glu)(n+1) + ADP + phosphate + H(+)</text>
        <dbReference type="Rhea" id="RHEA:51904"/>
        <dbReference type="Rhea" id="RHEA-COMP:13088"/>
        <dbReference type="Rhea" id="RHEA-COMP:14300"/>
        <dbReference type="ChEBI" id="CHEBI:15378"/>
        <dbReference type="ChEBI" id="CHEBI:29985"/>
        <dbReference type="ChEBI" id="CHEBI:30616"/>
        <dbReference type="ChEBI" id="CHEBI:43474"/>
        <dbReference type="ChEBI" id="CHEBI:134413"/>
        <dbReference type="ChEBI" id="CHEBI:456216"/>
        <dbReference type="EC" id="6.3.2.17"/>
    </reaction>
</comment>
<comment type="catalytic activity">
    <reaction evidence="20">
        <text>7,8-dihydropteroate + L-glutamate + ATP = 7,8-dihydrofolate + ADP + phosphate + H(+)</text>
        <dbReference type="Rhea" id="RHEA:23584"/>
        <dbReference type="ChEBI" id="CHEBI:15378"/>
        <dbReference type="ChEBI" id="CHEBI:17839"/>
        <dbReference type="ChEBI" id="CHEBI:29985"/>
        <dbReference type="ChEBI" id="CHEBI:30616"/>
        <dbReference type="ChEBI" id="CHEBI:43474"/>
        <dbReference type="ChEBI" id="CHEBI:57451"/>
        <dbReference type="ChEBI" id="CHEBI:456216"/>
        <dbReference type="EC" id="6.3.2.12"/>
    </reaction>
</comment>
<evidence type="ECO:0000313" key="25">
    <source>
        <dbReference type="Proteomes" id="UP001628220"/>
    </source>
</evidence>
<accession>A0ABQ0E0F4</accession>
<keyword evidence="10 21" id="KW-0547">Nucleotide-binding</keyword>
<comment type="pathway">
    <text evidence="3">Cofactor biosynthesis; tetrahydrofolylpolyglutamate biosynthesis.</text>
</comment>
<evidence type="ECO:0000256" key="6">
    <source>
        <dbReference type="ARBA" id="ARBA00013025"/>
    </source>
</evidence>
<dbReference type="InterPro" id="IPR036565">
    <property type="entry name" value="Mur-like_cat_sf"/>
</dbReference>
<evidence type="ECO:0000256" key="19">
    <source>
        <dbReference type="ARBA" id="ARBA00049035"/>
    </source>
</evidence>
<proteinExistence type="inferred from homology"/>
<evidence type="ECO:0000256" key="21">
    <source>
        <dbReference type="PIRNR" id="PIRNR001563"/>
    </source>
</evidence>
<organism evidence="24 25">
    <name type="scientific">Porphyromonas miyakawae</name>
    <dbReference type="NCBI Taxonomy" id="3137470"/>
    <lineage>
        <taxon>Bacteria</taxon>
        <taxon>Pseudomonadati</taxon>
        <taxon>Bacteroidota</taxon>
        <taxon>Bacteroidia</taxon>
        <taxon>Bacteroidales</taxon>
        <taxon>Porphyromonadaceae</taxon>
        <taxon>Porphyromonas</taxon>
    </lineage>
</organism>
<evidence type="ECO:0000313" key="24">
    <source>
        <dbReference type="EMBL" id="GAB1251194.1"/>
    </source>
</evidence>
<keyword evidence="12" id="KW-0460">Magnesium</keyword>
<keyword evidence="25" id="KW-1185">Reference proteome</keyword>
<keyword evidence="8 21" id="KW-0436">Ligase</keyword>
<comment type="pathway">
    <text evidence="2">Cofactor biosynthesis; tetrahydrofolate biosynthesis; 7,8-dihydrofolate from 2-amino-4-hydroxy-6-hydroxymethyl-7,8-dihydropteridine diphosphate and 4-aminobenzoate: step 2/2.</text>
</comment>
<evidence type="ECO:0000259" key="23">
    <source>
        <dbReference type="Pfam" id="PF08245"/>
    </source>
</evidence>
<evidence type="ECO:0000256" key="9">
    <source>
        <dbReference type="ARBA" id="ARBA00022723"/>
    </source>
</evidence>
<dbReference type="EC" id="6.3.2.17" evidence="6"/>
<feature type="domain" description="Mur ligase central" evidence="23">
    <location>
        <begin position="51"/>
        <end position="191"/>
    </location>
</feature>
<dbReference type="EMBL" id="BAAFSF010000001">
    <property type="protein sequence ID" value="GAB1251194.1"/>
    <property type="molecule type" value="Genomic_DNA"/>
</dbReference>
<dbReference type="Gene3D" id="3.40.1190.10">
    <property type="entry name" value="Mur-like, catalytic domain"/>
    <property type="match status" value="1"/>
</dbReference>
<reference evidence="24 25" key="1">
    <citation type="journal article" date="2025" name="Int. J. Syst. Evol. Microbiol.">
        <title>Desulfovibrio falkowii sp. nov., Porphyromonas miyakawae sp. nov., Mediterraneibacter flintii sp. nov. and Owariibacterium komagatae gen. nov., sp. nov., isolated from human faeces.</title>
        <authorList>
            <person name="Hamaguchi T."/>
            <person name="Ohara M."/>
            <person name="Hisatomi A."/>
            <person name="Sekiguchi K."/>
            <person name="Takeda J.I."/>
            <person name="Ueyama J."/>
            <person name="Ito M."/>
            <person name="Nishiwaki H."/>
            <person name="Ogi T."/>
            <person name="Hirayama M."/>
            <person name="Ohkuma M."/>
            <person name="Sakamoto M."/>
            <person name="Ohno K."/>
        </authorList>
    </citation>
    <scope>NUCLEOTIDE SEQUENCE [LARGE SCALE GENOMIC DNA]</scope>
    <source>
        <strain evidence="24 25">13CB11C</strain>
    </source>
</reference>
<evidence type="ECO:0000256" key="3">
    <source>
        <dbReference type="ARBA" id="ARBA00005150"/>
    </source>
</evidence>